<organism evidence="2 3">
    <name type="scientific">Ambispora gerdemannii</name>
    <dbReference type="NCBI Taxonomy" id="144530"/>
    <lineage>
        <taxon>Eukaryota</taxon>
        <taxon>Fungi</taxon>
        <taxon>Fungi incertae sedis</taxon>
        <taxon>Mucoromycota</taxon>
        <taxon>Glomeromycotina</taxon>
        <taxon>Glomeromycetes</taxon>
        <taxon>Archaeosporales</taxon>
        <taxon>Ambisporaceae</taxon>
        <taxon>Ambispora</taxon>
    </lineage>
</organism>
<comment type="caution">
    <text evidence="2">The sequence shown here is derived from an EMBL/GenBank/DDBJ whole genome shotgun (WGS) entry which is preliminary data.</text>
</comment>
<dbReference type="Proteomes" id="UP000789831">
    <property type="component" value="Unassembled WGS sequence"/>
</dbReference>
<sequence length="68" mass="7256">MKFNLFLFFLTFVLVIATASAIPAGFEGGNALDKRGGSCDFFGDWGCKASCRSHNGICCPCNIAGRKC</sequence>
<evidence type="ECO:0000313" key="2">
    <source>
        <dbReference type="EMBL" id="CAG8450026.1"/>
    </source>
</evidence>
<proteinExistence type="predicted"/>
<keyword evidence="1" id="KW-0732">Signal</keyword>
<gene>
    <name evidence="2" type="ORF">AGERDE_LOCUS1670</name>
</gene>
<dbReference type="EMBL" id="CAJVPL010000120">
    <property type="protein sequence ID" value="CAG8450026.1"/>
    <property type="molecule type" value="Genomic_DNA"/>
</dbReference>
<reference evidence="2" key="1">
    <citation type="submission" date="2021-06" db="EMBL/GenBank/DDBJ databases">
        <authorList>
            <person name="Kallberg Y."/>
            <person name="Tangrot J."/>
            <person name="Rosling A."/>
        </authorList>
    </citation>
    <scope>NUCLEOTIDE SEQUENCE</scope>
    <source>
        <strain evidence="2">MT106</strain>
    </source>
</reference>
<evidence type="ECO:0000256" key="1">
    <source>
        <dbReference type="SAM" id="SignalP"/>
    </source>
</evidence>
<dbReference type="AlphaFoldDB" id="A0A9N8YUF3"/>
<feature type="signal peptide" evidence="1">
    <location>
        <begin position="1"/>
        <end position="21"/>
    </location>
</feature>
<evidence type="ECO:0000313" key="3">
    <source>
        <dbReference type="Proteomes" id="UP000789831"/>
    </source>
</evidence>
<keyword evidence="3" id="KW-1185">Reference proteome</keyword>
<accession>A0A9N8YUF3</accession>
<feature type="chain" id="PRO_5040219103" evidence="1">
    <location>
        <begin position="22"/>
        <end position="68"/>
    </location>
</feature>
<protein>
    <submittedName>
        <fullName evidence="2">3258_t:CDS:1</fullName>
    </submittedName>
</protein>
<name>A0A9N8YUF3_9GLOM</name>